<feature type="domain" description="RecX third three-helical" evidence="7">
    <location>
        <begin position="155"/>
        <end position="201"/>
    </location>
</feature>
<dbReference type="NCBIfam" id="NF010733">
    <property type="entry name" value="PRK14135.1"/>
    <property type="match status" value="1"/>
</dbReference>
<comment type="subcellular location">
    <subcellularLocation>
        <location evidence="1 5">Cytoplasm</location>
    </subcellularLocation>
</comment>
<evidence type="ECO:0000313" key="10">
    <source>
        <dbReference type="EMBL" id="QQX25730.1"/>
    </source>
</evidence>
<evidence type="ECO:0000313" key="12">
    <source>
        <dbReference type="Proteomes" id="UP000595512"/>
    </source>
</evidence>
<dbReference type="OrthoDB" id="5421057at2"/>
<comment type="function">
    <text evidence="5">Modulates RecA activity.</text>
</comment>
<dbReference type="Pfam" id="PF21982">
    <property type="entry name" value="RecX_HTH1"/>
    <property type="match status" value="1"/>
</dbReference>
<feature type="domain" description="RecX third three-helical" evidence="7">
    <location>
        <begin position="213"/>
        <end position="259"/>
    </location>
</feature>
<dbReference type="KEGG" id="hspo:JGZ69_01770"/>
<evidence type="ECO:0000259" key="8">
    <source>
        <dbReference type="Pfam" id="PF21982"/>
    </source>
</evidence>
<dbReference type="HAMAP" id="MF_01114">
    <property type="entry name" value="RecX"/>
    <property type="match status" value="1"/>
</dbReference>
<dbReference type="Pfam" id="PF02631">
    <property type="entry name" value="RecX_HTH2"/>
    <property type="match status" value="1"/>
</dbReference>
<name>A0A150LGC3_9BACI</name>
<dbReference type="GO" id="GO:0005737">
    <property type="term" value="C:cytoplasm"/>
    <property type="evidence" value="ECO:0007669"/>
    <property type="project" value="UniProtKB-SubCell"/>
</dbReference>
<reference evidence="10 12" key="2">
    <citation type="submission" date="2020-12" db="EMBL/GenBank/DDBJ databases">
        <title>Taxonomic evaluation of the Bacillus sporothermodurans group of bacteria based on whole genome sequences.</title>
        <authorList>
            <person name="Fiedler G."/>
            <person name="Herbstmann A.-D."/>
            <person name="Doll E."/>
            <person name="Wenning M."/>
            <person name="Brinks E."/>
            <person name="Kabisch J."/>
            <person name="Breitenwieser F."/>
            <person name="Lappann M."/>
            <person name="Boehnlein C."/>
            <person name="Franz C."/>
        </authorList>
    </citation>
    <scope>NUCLEOTIDE SEQUENCE [LARGE SCALE GENOMIC DNA]</scope>
    <source>
        <strain evidence="10 12">DSM 10599</strain>
    </source>
</reference>
<dbReference type="InterPro" id="IPR053926">
    <property type="entry name" value="RecX_HTH_1st"/>
</dbReference>
<dbReference type="InterPro" id="IPR053924">
    <property type="entry name" value="RecX_HTH_2nd"/>
</dbReference>
<reference evidence="9 11" key="1">
    <citation type="submission" date="2016-01" db="EMBL/GenBank/DDBJ databases">
        <title>Genome Sequences of Twelve Sporeforming Bacillus Species Isolated from Foods.</title>
        <authorList>
            <person name="Berendsen E.M."/>
            <person name="Wells-Bennik M.H."/>
            <person name="Krawcyk A.O."/>
            <person name="De Jong A."/>
            <person name="Holsappel S."/>
            <person name="Eijlander R.T."/>
            <person name="Kuipers O.P."/>
        </authorList>
    </citation>
    <scope>NUCLEOTIDE SEQUENCE [LARGE SCALE GENOMIC DNA]</scope>
    <source>
        <strain evidence="9 11">B4102</strain>
    </source>
</reference>
<dbReference type="InterPro" id="IPR053925">
    <property type="entry name" value="RecX_HTH_3rd"/>
</dbReference>
<feature type="domain" description="RecX second three-helical" evidence="6">
    <location>
        <begin position="108"/>
        <end position="149"/>
    </location>
</feature>
<evidence type="ECO:0000256" key="3">
    <source>
        <dbReference type="ARBA" id="ARBA00018111"/>
    </source>
</evidence>
<dbReference type="InterPro" id="IPR036388">
    <property type="entry name" value="WH-like_DNA-bd_sf"/>
</dbReference>
<evidence type="ECO:0000256" key="2">
    <source>
        <dbReference type="ARBA" id="ARBA00009695"/>
    </source>
</evidence>
<dbReference type="GO" id="GO:0006282">
    <property type="term" value="P:regulation of DNA repair"/>
    <property type="evidence" value="ECO:0007669"/>
    <property type="project" value="UniProtKB-UniRule"/>
</dbReference>
<protein>
    <recommendedName>
        <fullName evidence="3 5">Regulatory protein RecX</fullName>
    </recommendedName>
</protein>
<evidence type="ECO:0000256" key="5">
    <source>
        <dbReference type="HAMAP-Rule" id="MF_01114"/>
    </source>
</evidence>
<keyword evidence="4 5" id="KW-0963">Cytoplasm</keyword>
<evidence type="ECO:0000313" key="9">
    <source>
        <dbReference type="EMBL" id="KYD11377.1"/>
    </source>
</evidence>
<dbReference type="Proteomes" id="UP000075666">
    <property type="component" value="Unassembled WGS sequence"/>
</dbReference>
<organism evidence="9 11">
    <name type="scientific">Heyndrickxia sporothermodurans</name>
    <dbReference type="NCBI Taxonomy" id="46224"/>
    <lineage>
        <taxon>Bacteria</taxon>
        <taxon>Bacillati</taxon>
        <taxon>Bacillota</taxon>
        <taxon>Bacilli</taxon>
        <taxon>Bacillales</taxon>
        <taxon>Bacillaceae</taxon>
        <taxon>Heyndrickxia</taxon>
    </lineage>
</organism>
<accession>A0A150LGC3</accession>
<evidence type="ECO:0000313" key="11">
    <source>
        <dbReference type="Proteomes" id="UP000075666"/>
    </source>
</evidence>
<comment type="similarity">
    <text evidence="2 5">Belongs to the RecX family.</text>
</comment>
<evidence type="ECO:0000256" key="4">
    <source>
        <dbReference type="ARBA" id="ARBA00022490"/>
    </source>
</evidence>
<keyword evidence="11" id="KW-1185">Reference proteome</keyword>
<dbReference type="PANTHER" id="PTHR33602:SF1">
    <property type="entry name" value="REGULATORY PROTEIN RECX FAMILY PROTEIN"/>
    <property type="match status" value="1"/>
</dbReference>
<dbReference type="Proteomes" id="UP000595512">
    <property type="component" value="Chromosome"/>
</dbReference>
<dbReference type="AlphaFoldDB" id="A0A150LGC3"/>
<sequence>MPIITKISIQKNNSERYNIFLDGEYAFSVDEEVLARFQLTKGKELSDFDIAEIDYEDDIRKGVNTAIHYLSYRMRSEKEVRDYLKQKEINEMVIQEVIHKLYNLKYLNDLEFAVAYVRTQMNTTKKGPGTIKMELHEKGISENHINQALQEYSKEQQIEHAKALLEKTIKQNKKLSEKSLKQKLDQTLLRKGFDIETIHLALDEIDFKKDESEEWDAIVEQGEKAHRKLQKYSGYEYEQRMKQTLYQKGFPMELIEKFLQEYSL</sequence>
<proteinExistence type="inferred from homology"/>
<dbReference type="EMBL" id="CP066701">
    <property type="protein sequence ID" value="QQX25730.1"/>
    <property type="molecule type" value="Genomic_DNA"/>
</dbReference>
<dbReference type="Gene3D" id="1.10.10.10">
    <property type="entry name" value="Winged helix-like DNA-binding domain superfamily/Winged helix DNA-binding domain"/>
    <property type="match status" value="4"/>
</dbReference>
<feature type="domain" description="RecX first three-helical" evidence="8">
    <location>
        <begin position="64"/>
        <end position="101"/>
    </location>
</feature>
<evidence type="ECO:0000259" key="6">
    <source>
        <dbReference type="Pfam" id="PF02631"/>
    </source>
</evidence>
<dbReference type="RefSeq" id="WP_066226434.1">
    <property type="nucleotide sequence ID" value="NZ_CP066701.1"/>
</dbReference>
<evidence type="ECO:0000256" key="1">
    <source>
        <dbReference type="ARBA" id="ARBA00004496"/>
    </source>
</evidence>
<dbReference type="Pfam" id="PF21981">
    <property type="entry name" value="RecX_HTH3"/>
    <property type="match status" value="2"/>
</dbReference>
<dbReference type="InterPro" id="IPR003783">
    <property type="entry name" value="Regulatory_RecX"/>
</dbReference>
<dbReference type="PATRIC" id="fig|46224.3.peg.4108"/>
<dbReference type="PANTHER" id="PTHR33602">
    <property type="entry name" value="REGULATORY PROTEIN RECX FAMILY PROTEIN"/>
    <property type="match status" value="1"/>
</dbReference>
<gene>
    <name evidence="5 10" type="primary">recX</name>
    <name evidence="9" type="ORF">B4102_1803</name>
    <name evidence="10" type="ORF">JGZ69_01770</name>
</gene>
<dbReference type="EMBL" id="LQYN01000007">
    <property type="protein sequence ID" value="KYD11377.1"/>
    <property type="molecule type" value="Genomic_DNA"/>
</dbReference>
<evidence type="ECO:0000259" key="7">
    <source>
        <dbReference type="Pfam" id="PF21981"/>
    </source>
</evidence>
<dbReference type="STRING" id="46224.B4102_1803"/>